<gene>
    <name evidence="1" type="ORF">V1477_008747</name>
</gene>
<accession>A0ABD2CDW2</accession>
<dbReference type="AlphaFoldDB" id="A0ABD2CDW2"/>
<evidence type="ECO:0000313" key="2">
    <source>
        <dbReference type="Proteomes" id="UP001607303"/>
    </source>
</evidence>
<comment type="caution">
    <text evidence="1">The sequence shown here is derived from an EMBL/GenBank/DDBJ whole genome shotgun (WGS) entry which is preliminary data.</text>
</comment>
<keyword evidence="2" id="KW-1185">Reference proteome</keyword>
<reference evidence="1 2" key="1">
    <citation type="journal article" date="2024" name="Ann. Entomol. Soc. Am.">
        <title>Genomic analyses of the southern and eastern yellowjacket wasps (Hymenoptera: Vespidae) reveal evolutionary signatures of social life.</title>
        <authorList>
            <person name="Catto M.A."/>
            <person name="Caine P.B."/>
            <person name="Orr S.E."/>
            <person name="Hunt B.G."/>
            <person name="Goodisman M.A.D."/>
        </authorList>
    </citation>
    <scope>NUCLEOTIDE SEQUENCE [LARGE SCALE GENOMIC DNA]</scope>
    <source>
        <strain evidence="1">232</strain>
        <tissue evidence="1">Head and thorax</tissue>
    </source>
</reference>
<organism evidence="1 2">
    <name type="scientific">Vespula maculifrons</name>
    <name type="common">Eastern yellow jacket</name>
    <name type="synonym">Wasp</name>
    <dbReference type="NCBI Taxonomy" id="7453"/>
    <lineage>
        <taxon>Eukaryota</taxon>
        <taxon>Metazoa</taxon>
        <taxon>Ecdysozoa</taxon>
        <taxon>Arthropoda</taxon>
        <taxon>Hexapoda</taxon>
        <taxon>Insecta</taxon>
        <taxon>Pterygota</taxon>
        <taxon>Neoptera</taxon>
        <taxon>Endopterygota</taxon>
        <taxon>Hymenoptera</taxon>
        <taxon>Apocrita</taxon>
        <taxon>Aculeata</taxon>
        <taxon>Vespoidea</taxon>
        <taxon>Vespidae</taxon>
        <taxon>Vespinae</taxon>
        <taxon>Vespula</taxon>
    </lineage>
</organism>
<protein>
    <submittedName>
        <fullName evidence="1">Uncharacterized protein</fullName>
    </submittedName>
</protein>
<name>A0ABD2CDW2_VESMC</name>
<proteinExistence type="predicted"/>
<sequence length="64" mass="7365">MKYTFDVQMLITVYLDLSVLLTFILRKSINIGSIIITTSTMTSNYKNKPYSKCNDKFGVHEDIP</sequence>
<dbReference type="Proteomes" id="UP001607303">
    <property type="component" value="Unassembled WGS sequence"/>
</dbReference>
<dbReference type="EMBL" id="JAYRBN010000056">
    <property type="protein sequence ID" value="KAL2743258.1"/>
    <property type="molecule type" value="Genomic_DNA"/>
</dbReference>
<evidence type="ECO:0000313" key="1">
    <source>
        <dbReference type="EMBL" id="KAL2743258.1"/>
    </source>
</evidence>